<feature type="transmembrane region" description="Helical" evidence="1">
    <location>
        <begin position="123"/>
        <end position="145"/>
    </location>
</feature>
<proteinExistence type="predicted"/>
<dbReference type="NCBIfam" id="TIGR02854">
    <property type="entry name" value="spore_II_GA"/>
    <property type="match status" value="1"/>
</dbReference>
<feature type="transmembrane region" description="Helical" evidence="1">
    <location>
        <begin position="39"/>
        <end position="55"/>
    </location>
</feature>
<dbReference type="GO" id="GO:0030436">
    <property type="term" value="P:asexual sporulation"/>
    <property type="evidence" value="ECO:0007669"/>
    <property type="project" value="InterPro"/>
</dbReference>
<keyword evidence="1" id="KW-1133">Transmembrane helix</keyword>
<dbReference type="InterPro" id="IPR005081">
    <property type="entry name" value="SpoIIGA"/>
</dbReference>
<dbReference type="AlphaFoldDB" id="A0A0W8E5D6"/>
<protein>
    <submittedName>
        <fullName evidence="2">Sporulation sigma-e factor processing peptidase (Spoiiga)</fullName>
    </submittedName>
</protein>
<dbReference type="GO" id="GO:0004190">
    <property type="term" value="F:aspartic-type endopeptidase activity"/>
    <property type="evidence" value="ECO:0007669"/>
    <property type="project" value="InterPro"/>
</dbReference>
<feature type="transmembrane region" description="Helical" evidence="1">
    <location>
        <begin position="91"/>
        <end position="111"/>
    </location>
</feature>
<gene>
    <name evidence="2" type="ORF">ASZ90_019004</name>
</gene>
<comment type="caution">
    <text evidence="2">The sequence shown here is derived from an EMBL/GenBank/DDBJ whole genome shotgun (WGS) entry which is preliminary data.</text>
</comment>
<evidence type="ECO:0000256" key="1">
    <source>
        <dbReference type="SAM" id="Phobius"/>
    </source>
</evidence>
<dbReference type="Pfam" id="PF03419">
    <property type="entry name" value="Peptidase_U4"/>
    <property type="match status" value="1"/>
</dbReference>
<feature type="transmembrane region" description="Helical" evidence="1">
    <location>
        <begin position="61"/>
        <end position="79"/>
    </location>
</feature>
<evidence type="ECO:0000313" key="2">
    <source>
        <dbReference type="EMBL" id="KUG03571.1"/>
    </source>
</evidence>
<keyword evidence="1" id="KW-0812">Transmembrane</keyword>
<dbReference type="PIRSF" id="PIRSF018571">
    <property type="entry name" value="SpoIIGA"/>
    <property type="match status" value="1"/>
</dbReference>
<name>A0A0W8E5D6_9ZZZZ</name>
<accession>A0A0W8E5D6</accession>
<dbReference type="EMBL" id="LNQE01001877">
    <property type="protein sequence ID" value="KUG03571.1"/>
    <property type="molecule type" value="Genomic_DNA"/>
</dbReference>
<feature type="transmembrane region" description="Helical" evidence="1">
    <location>
        <begin position="6"/>
        <end position="27"/>
    </location>
</feature>
<reference evidence="2" key="1">
    <citation type="journal article" date="2015" name="Proc. Natl. Acad. Sci. U.S.A.">
        <title>Networks of energetic and metabolic interactions define dynamics in microbial communities.</title>
        <authorList>
            <person name="Embree M."/>
            <person name="Liu J.K."/>
            <person name="Al-Bassam M.M."/>
            <person name="Zengler K."/>
        </authorList>
    </citation>
    <scope>NUCLEOTIDE SEQUENCE</scope>
</reference>
<sequence>MGSTEVYADITLLVNFIMDFIILWATARLTRITPVISRITAAAFLGGLYAVGYLFPQLHFFYSFPVKVIFSCLMVLVALPLQSWDVFKRAFILFYAINFTVAGATIAFSYMVKADVVGSYSNYFWLVIGVVCALLIGIFGGKIIANRVIPDLLKFRVEMKFEQKTCTGKGFLDTGNSLRDPLTNKPVIIAEYDFLKHCLPGDVQKAMESNNDEDRMLDDLIVSSWSRRLRLIPFTSIGKSNGMLVGMRADEVKVDLGKNHPLYKNMVIGIYKGKLTSQNKYQMLVPAEIVEGG</sequence>
<keyword evidence="1" id="KW-0472">Membrane</keyword>
<organism evidence="2">
    <name type="scientific">hydrocarbon metagenome</name>
    <dbReference type="NCBI Taxonomy" id="938273"/>
    <lineage>
        <taxon>unclassified sequences</taxon>
        <taxon>metagenomes</taxon>
        <taxon>ecological metagenomes</taxon>
    </lineage>
</organism>
<dbReference type="GO" id="GO:0006508">
    <property type="term" value="P:proteolysis"/>
    <property type="evidence" value="ECO:0007669"/>
    <property type="project" value="InterPro"/>
</dbReference>